<accession>A0A5P8KBR5</accession>
<keyword evidence="3" id="KW-1185">Reference proteome</keyword>
<evidence type="ECO:0000256" key="1">
    <source>
        <dbReference type="SAM" id="MobiDB-lite"/>
    </source>
</evidence>
<gene>
    <name evidence="2" type="ORF">F9278_32320</name>
</gene>
<dbReference type="AlphaFoldDB" id="A0A5P8KBR5"/>
<dbReference type="EMBL" id="CP045096">
    <property type="protein sequence ID" value="QFR00068.1"/>
    <property type="molecule type" value="Genomic_DNA"/>
</dbReference>
<dbReference type="Proteomes" id="UP000327294">
    <property type="component" value="Chromosome"/>
</dbReference>
<feature type="region of interest" description="Disordered" evidence="1">
    <location>
        <begin position="81"/>
        <end position="105"/>
    </location>
</feature>
<dbReference type="KEGG" id="sphv:F9278_32320"/>
<evidence type="ECO:0000313" key="3">
    <source>
        <dbReference type="Proteomes" id="UP000327294"/>
    </source>
</evidence>
<proteinExistence type="predicted"/>
<sequence>MTQDGHHPAPPTRRIPVRMCVHCRQMTSAPVVVHEEHAATGPGFTVYACPECAAHYPPPSDALEFLDSARKPSEMTLRVYRVPPDGRTDQSRAEPDADPPRRRQP</sequence>
<organism evidence="2 3">
    <name type="scientific">Streptomyces phaeolivaceus</name>
    <dbReference type="NCBI Taxonomy" id="2653200"/>
    <lineage>
        <taxon>Bacteria</taxon>
        <taxon>Bacillati</taxon>
        <taxon>Actinomycetota</taxon>
        <taxon>Actinomycetes</taxon>
        <taxon>Kitasatosporales</taxon>
        <taxon>Streptomycetaceae</taxon>
        <taxon>Streptomyces</taxon>
    </lineage>
</organism>
<evidence type="ECO:0000313" key="2">
    <source>
        <dbReference type="EMBL" id="QFR00068.1"/>
    </source>
</evidence>
<feature type="compositionally biased region" description="Basic and acidic residues" evidence="1">
    <location>
        <begin position="84"/>
        <end position="105"/>
    </location>
</feature>
<reference evidence="2 3" key="1">
    <citation type="submission" date="2019-10" db="EMBL/GenBank/DDBJ databases">
        <title>Streptomyces sp. strain GY16 isolated from leaves of Broussonetia papyrifera.</title>
        <authorList>
            <person name="Mo P."/>
        </authorList>
    </citation>
    <scope>NUCLEOTIDE SEQUENCE [LARGE SCALE GENOMIC DNA]</scope>
    <source>
        <strain evidence="2 3">GY16</strain>
    </source>
</reference>
<protein>
    <submittedName>
        <fullName evidence="2">Uncharacterized protein</fullName>
    </submittedName>
</protein>
<dbReference type="RefSeq" id="WP_152171446.1">
    <property type="nucleotide sequence ID" value="NZ_CP045096.1"/>
</dbReference>
<name>A0A5P8KBR5_9ACTN</name>